<evidence type="ECO:0000259" key="1">
    <source>
        <dbReference type="PROSITE" id="PS51178"/>
    </source>
</evidence>
<protein>
    <submittedName>
        <fullName evidence="2">PASTA domain containing protein</fullName>
    </submittedName>
</protein>
<dbReference type="CDD" id="cd06577">
    <property type="entry name" value="PASTA_pknB"/>
    <property type="match status" value="2"/>
</dbReference>
<reference evidence="2 3" key="1">
    <citation type="submission" date="2008-05" db="EMBL/GenBank/DDBJ databases">
        <title>Complete sequence of Chlorobium limicola DSM 245.</title>
        <authorList>
            <consortium name="US DOE Joint Genome Institute"/>
            <person name="Lucas S."/>
            <person name="Copeland A."/>
            <person name="Lapidus A."/>
            <person name="Glavina del Rio T."/>
            <person name="Dalin E."/>
            <person name="Tice H."/>
            <person name="Bruce D."/>
            <person name="Goodwin L."/>
            <person name="Pitluck S."/>
            <person name="Schmutz J."/>
            <person name="Larimer F."/>
            <person name="Land M."/>
            <person name="Hauser L."/>
            <person name="Kyrpides N."/>
            <person name="Ovchinnikova G."/>
            <person name="Zhao F."/>
            <person name="Li T."/>
            <person name="Liu Z."/>
            <person name="Overmann J."/>
            <person name="Bryant D.A."/>
            <person name="Richardson P."/>
        </authorList>
    </citation>
    <scope>NUCLEOTIDE SEQUENCE [LARGE SCALE GENOMIC DNA]</scope>
    <source>
        <strain evidence="3">DSM 245 / NBRC 103803 / 6330</strain>
    </source>
</reference>
<evidence type="ECO:0000313" key="3">
    <source>
        <dbReference type="Proteomes" id="UP000008841"/>
    </source>
</evidence>
<dbReference type="KEGG" id="cli:Clim_0051"/>
<evidence type="ECO:0000313" key="2">
    <source>
        <dbReference type="EMBL" id="ACD89159.1"/>
    </source>
</evidence>
<dbReference type="Gene3D" id="3.30.10.20">
    <property type="match status" value="2"/>
</dbReference>
<dbReference type="AlphaFoldDB" id="B3EDS9"/>
<dbReference type="InterPro" id="IPR005543">
    <property type="entry name" value="PASTA_dom"/>
</dbReference>
<feature type="domain" description="PASTA" evidence="1">
    <location>
        <begin position="76"/>
        <end position="143"/>
    </location>
</feature>
<gene>
    <name evidence="2" type="ordered locus">Clim_0051</name>
</gene>
<dbReference type="PROSITE" id="PS51178">
    <property type="entry name" value="PASTA"/>
    <property type="match status" value="2"/>
</dbReference>
<name>B3EDS9_CHLL2</name>
<dbReference type="Pfam" id="PF03793">
    <property type="entry name" value="PASTA"/>
    <property type="match status" value="2"/>
</dbReference>
<dbReference type="HOGENOM" id="CLU_923444_0_0_10"/>
<proteinExistence type="predicted"/>
<sequence length="301" mass="31884" precursor="true">MQSATVYKRAMHALAVIPILLVFAGCCGSRPIIADPASPLSPNIADNLRPATVVVIEPDGPRRPSTPASIPDHQPRKTAMRVPNLVGLPLDSAKTLLRQKKLITGKIDVMRHSGKAGLILAQNPPYGQQLPIREGSAVDLTVSVPVIADIPDVTGKSLHEARSAIENAGFAIGTVRPDSLGAEATVAGQSPTPGKRMEKGTAIDLRLKPADASLPPVNPELLTIGLLAAGGGALLWNRMRKQSYPGKKREAAAVTPRMDYGNQEFRAPSGLSGKHDASIGFLHDTGVQEIRFRKPPTITSD</sequence>
<dbReference type="EMBL" id="CP001097">
    <property type="protein sequence ID" value="ACD89159.1"/>
    <property type="molecule type" value="Genomic_DNA"/>
</dbReference>
<dbReference type="SMART" id="SM00740">
    <property type="entry name" value="PASTA"/>
    <property type="match status" value="2"/>
</dbReference>
<dbReference type="Proteomes" id="UP000008841">
    <property type="component" value="Chromosome"/>
</dbReference>
<dbReference type="STRING" id="290315.Clim_0051"/>
<dbReference type="eggNOG" id="COG2815">
    <property type="taxonomic scope" value="Bacteria"/>
</dbReference>
<organism evidence="2 3">
    <name type="scientific">Chlorobium limicola (strain DSM 245 / NBRC 103803 / 6330)</name>
    <dbReference type="NCBI Taxonomy" id="290315"/>
    <lineage>
        <taxon>Bacteria</taxon>
        <taxon>Pseudomonadati</taxon>
        <taxon>Chlorobiota</taxon>
        <taxon>Chlorobiia</taxon>
        <taxon>Chlorobiales</taxon>
        <taxon>Chlorobiaceae</taxon>
        <taxon>Chlorobium/Pelodictyon group</taxon>
        <taxon>Chlorobium</taxon>
    </lineage>
</organism>
<feature type="domain" description="PASTA" evidence="1">
    <location>
        <begin position="144"/>
        <end position="209"/>
    </location>
</feature>
<accession>B3EDS9</accession>